<evidence type="ECO:0000313" key="2">
    <source>
        <dbReference type="Proteomes" id="UP000007509"/>
    </source>
</evidence>
<reference evidence="1 2" key="1">
    <citation type="journal article" date="2012" name="J. Bacteriol.">
        <title>Twenty-one genome sequences from Pseudomonas species and 19 genome sequences from diverse bacteria isolated from the rhizosphere and endosphere of Populus deltoides.</title>
        <authorList>
            <person name="Brown S.D."/>
            <person name="Utturkar S.M."/>
            <person name="Klingeman D.M."/>
            <person name="Johnson C.M."/>
            <person name="Martin S.L."/>
            <person name="Land M.L."/>
            <person name="Lu T.Y."/>
            <person name="Schadt C.W."/>
            <person name="Doktycz M.J."/>
            <person name="Pelletier D.A."/>
        </authorList>
    </citation>
    <scope>NUCLEOTIDE SEQUENCE [LARGE SCALE GENOMIC DNA]</scope>
    <source>
        <strain evidence="1 2">CF314</strain>
    </source>
</reference>
<dbReference type="EMBL" id="AKJY01000040">
    <property type="protein sequence ID" value="EJL71487.1"/>
    <property type="molecule type" value="Genomic_DNA"/>
</dbReference>
<gene>
    <name evidence="1" type="ORF">PMI13_02333</name>
</gene>
<proteinExistence type="predicted"/>
<dbReference type="Proteomes" id="UP000007509">
    <property type="component" value="Unassembled WGS sequence"/>
</dbReference>
<organism evidence="1 2">
    <name type="scientific">Chryseobacterium populi</name>
    <dbReference type="NCBI Taxonomy" id="1144316"/>
    <lineage>
        <taxon>Bacteria</taxon>
        <taxon>Pseudomonadati</taxon>
        <taxon>Bacteroidota</taxon>
        <taxon>Flavobacteriia</taxon>
        <taxon>Flavobacteriales</taxon>
        <taxon>Weeksellaceae</taxon>
        <taxon>Chryseobacterium group</taxon>
        <taxon>Chryseobacterium</taxon>
    </lineage>
</organism>
<comment type="caution">
    <text evidence="1">The sequence shown here is derived from an EMBL/GenBank/DDBJ whole genome shotgun (WGS) entry which is preliminary data.</text>
</comment>
<name>J2T0K9_9FLAO</name>
<evidence type="ECO:0000313" key="1">
    <source>
        <dbReference type="EMBL" id="EJL71487.1"/>
    </source>
</evidence>
<keyword evidence="2" id="KW-1185">Reference proteome</keyword>
<dbReference type="AlphaFoldDB" id="J2T0K9"/>
<accession>J2T0K9</accession>
<sequence length="155" mass="17849">MKINQIIIVLGCIISLICCKQEGKEIMADKNNITSEPVLFDINNDTIKENLNDAIKKGDTIAYLKSLKIFTTNGYEKEFLYYAMKMAEEQHYPLAYENVYTILLRISDENGYRKDSKIGEYYLLKAYELGSKSAKYNLENFYKNKPIPTSASVLK</sequence>
<evidence type="ECO:0008006" key="3">
    <source>
        <dbReference type="Google" id="ProtNLM"/>
    </source>
</evidence>
<dbReference type="OrthoDB" id="1275156at2"/>
<dbReference type="Gene3D" id="1.25.40.10">
    <property type="entry name" value="Tetratricopeptide repeat domain"/>
    <property type="match status" value="1"/>
</dbReference>
<dbReference type="InterPro" id="IPR011990">
    <property type="entry name" value="TPR-like_helical_dom_sf"/>
</dbReference>
<dbReference type="RefSeq" id="WP_007843752.1">
    <property type="nucleotide sequence ID" value="NZ_AKJY01000040.1"/>
</dbReference>
<dbReference type="PATRIC" id="fig|1144316.3.peg.2351"/>
<protein>
    <recommendedName>
        <fullName evidence="3">Sel1 repeat protein</fullName>
    </recommendedName>
</protein>